<evidence type="ECO:0000259" key="5">
    <source>
        <dbReference type="PROSITE" id="PS50977"/>
    </source>
</evidence>
<keyword evidence="3" id="KW-0804">Transcription</keyword>
<evidence type="ECO:0000256" key="1">
    <source>
        <dbReference type="ARBA" id="ARBA00023015"/>
    </source>
</evidence>
<dbReference type="OrthoDB" id="9811084at2"/>
<sequence>MTSTRETITLQADTLFYENGFEATSFGDIAKAVGISRGNFYHHFKSKDAILDAVIELRLARTQTMLDNWSAEADPQERILSFVRILITNQSKIMAFGCPVGTLSSELAKLEHAAHPRAVEVFDLFKTWLVTQFTALGHGDKAKDHALHVLGRSQGVAVMAAAYQDPDFVQAEVDALEAWLNTLTPHN</sequence>
<dbReference type="PROSITE" id="PS50977">
    <property type="entry name" value="HTH_TETR_2"/>
    <property type="match status" value="1"/>
</dbReference>
<dbReference type="InterPro" id="IPR001647">
    <property type="entry name" value="HTH_TetR"/>
</dbReference>
<keyword evidence="1" id="KW-0805">Transcription regulation</keyword>
<dbReference type="Proteomes" id="UP000193061">
    <property type="component" value="Unassembled WGS sequence"/>
</dbReference>
<evidence type="ECO:0000313" key="6">
    <source>
        <dbReference type="EMBL" id="SLN29970.1"/>
    </source>
</evidence>
<dbReference type="Pfam" id="PF00440">
    <property type="entry name" value="TetR_N"/>
    <property type="match status" value="1"/>
</dbReference>
<dbReference type="PANTHER" id="PTHR47506:SF1">
    <property type="entry name" value="HTH-TYPE TRANSCRIPTIONAL REGULATOR YJDC"/>
    <property type="match status" value="1"/>
</dbReference>
<dbReference type="Gene3D" id="1.10.357.10">
    <property type="entry name" value="Tetracycline Repressor, domain 2"/>
    <property type="match status" value="1"/>
</dbReference>
<dbReference type="SUPFAM" id="SSF46689">
    <property type="entry name" value="Homeodomain-like"/>
    <property type="match status" value="1"/>
</dbReference>
<dbReference type="InterPro" id="IPR009057">
    <property type="entry name" value="Homeodomain-like_sf"/>
</dbReference>
<keyword evidence="2 4" id="KW-0238">DNA-binding</keyword>
<gene>
    <name evidence="6" type="primary">kstR2_2</name>
    <name evidence="6" type="ORF">ROA7450_01288</name>
</gene>
<evidence type="ECO:0000256" key="4">
    <source>
        <dbReference type="PROSITE-ProRule" id="PRU00335"/>
    </source>
</evidence>
<feature type="DNA-binding region" description="H-T-H motif" evidence="4">
    <location>
        <begin position="25"/>
        <end position="44"/>
    </location>
</feature>
<keyword evidence="7" id="KW-1185">Reference proteome</keyword>
<dbReference type="InterPro" id="IPR036271">
    <property type="entry name" value="Tet_transcr_reg_TetR-rel_C_sf"/>
</dbReference>
<protein>
    <submittedName>
        <fullName evidence="6">HTH-type transcriptional repressor KstR2</fullName>
    </submittedName>
</protein>
<dbReference type="GO" id="GO:0003677">
    <property type="term" value="F:DNA binding"/>
    <property type="evidence" value="ECO:0007669"/>
    <property type="project" value="UniProtKB-UniRule"/>
</dbReference>
<proteinExistence type="predicted"/>
<dbReference type="PRINTS" id="PR00455">
    <property type="entry name" value="HTHTETR"/>
</dbReference>
<dbReference type="EMBL" id="FWFX01000003">
    <property type="protein sequence ID" value="SLN29970.1"/>
    <property type="molecule type" value="Genomic_DNA"/>
</dbReference>
<evidence type="ECO:0000256" key="2">
    <source>
        <dbReference type="ARBA" id="ARBA00023125"/>
    </source>
</evidence>
<reference evidence="6 7" key="1">
    <citation type="submission" date="2017-03" db="EMBL/GenBank/DDBJ databases">
        <authorList>
            <person name="Afonso C.L."/>
            <person name="Miller P.J."/>
            <person name="Scott M.A."/>
            <person name="Spackman E."/>
            <person name="Goraichik I."/>
            <person name="Dimitrov K.M."/>
            <person name="Suarez D.L."/>
            <person name="Swayne D.E."/>
        </authorList>
    </citation>
    <scope>NUCLEOTIDE SEQUENCE [LARGE SCALE GENOMIC DNA]</scope>
    <source>
        <strain evidence="6 7">CECT 7450</strain>
    </source>
</reference>
<evidence type="ECO:0000256" key="3">
    <source>
        <dbReference type="ARBA" id="ARBA00023163"/>
    </source>
</evidence>
<dbReference type="AlphaFoldDB" id="A0A1X6YSK1"/>
<feature type="domain" description="HTH tetR-type" evidence="5">
    <location>
        <begin position="2"/>
        <end position="62"/>
    </location>
</feature>
<name>A0A1X6YSK1_9RHOB</name>
<evidence type="ECO:0000313" key="7">
    <source>
        <dbReference type="Proteomes" id="UP000193061"/>
    </source>
</evidence>
<accession>A0A1X6YSK1</accession>
<dbReference type="PANTHER" id="PTHR47506">
    <property type="entry name" value="TRANSCRIPTIONAL REGULATORY PROTEIN"/>
    <property type="match status" value="1"/>
</dbReference>
<dbReference type="RefSeq" id="WP_085804840.1">
    <property type="nucleotide sequence ID" value="NZ_FWFX01000003.1"/>
</dbReference>
<organism evidence="6 7">
    <name type="scientific">Roseovarius albus</name>
    <dbReference type="NCBI Taxonomy" id="1247867"/>
    <lineage>
        <taxon>Bacteria</taxon>
        <taxon>Pseudomonadati</taxon>
        <taxon>Pseudomonadota</taxon>
        <taxon>Alphaproteobacteria</taxon>
        <taxon>Rhodobacterales</taxon>
        <taxon>Roseobacteraceae</taxon>
        <taxon>Roseovarius</taxon>
    </lineage>
</organism>
<dbReference type="SUPFAM" id="SSF48498">
    <property type="entry name" value="Tetracyclin repressor-like, C-terminal domain"/>
    <property type="match status" value="1"/>
</dbReference>